<organism evidence="3 4">
    <name type="scientific">Natronorubrum bangense</name>
    <dbReference type="NCBI Taxonomy" id="61858"/>
    <lineage>
        <taxon>Archaea</taxon>
        <taxon>Methanobacteriati</taxon>
        <taxon>Methanobacteriota</taxon>
        <taxon>Stenosarchaea group</taxon>
        <taxon>Halobacteria</taxon>
        <taxon>Halobacteriales</taxon>
        <taxon>Natrialbaceae</taxon>
        <taxon>Natronorubrum</taxon>
    </lineage>
</organism>
<feature type="transmembrane region" description="Helical" evidence="1">
    <location>
        <begin position="57"/>
        <end position="79"/>
    </location>
</feature>
<keyword evidence="1" id="KW-0812">Transmembrane</keyword>
<feature type="domain" description="Putative sensor" evidence="2">
    <location>
        <begin position="33"/>
        <end position="214"/>
    </location>
</feature>
<gene>
    <name evidence="3" type="ORF">DV706_05340</name>
</gene>
<dbReference type="GO" id="GO:0016301">
    <property type="term" value="F:kinase activity"/>
    <property type="evidence" value="ECO:0007669"/>
    <property type="project" value="UniProtKB-KW"/>
</dbReference>
<keyword evidence="3" id="KW-0418">Kinase</keyword>
<keyword evidence="1" id="KW-0472">Membrane</keyword>
<reference evidence="3 4" key="1">
    <citation type="journal article" date="2019" name="Nat. Commun.">
        <title>A new type of DNA phosphorothioation-based antiviral system in archaea.</title>
        <authorList>
            <person name="Xiong L."/>
            <person name="Liu S."/>
            <person name="Chen S."/>
            <person name="Xiao Y."/>
            <person name="Zhu B."/>
            <person name="Gao Y."/>
            <person name="Zhang Y."/>
            <person name="Chen B."/>
            <person name="Luo J."/>
            <person name="Deng Z."/>
            <person name="Chen X."/>
            <person name="Wang L."/>
            <person name="Chen S."/>
        </authorList>
    </citation>
    <scope>NUCLEOTIDE SEQUENCE [LARGE SCALE GENOMIC DNA]</scope>
    <source>
        <strain evidence="3 4">JCM 10635</strain>
    </source>
</reference>
<keyword evidence="1" id="KW-1133">Transmembrane helix</keyword>
<accession>A0A4D6HK92</accession>
<dbReference type="Proteomes" id="UP000296822">
    <property type="component" value="Chromosome"/>
</dbReference>
<dbReference type="EMBL" id="CP031305">
    <property type="protein sequence ID" value="QCC53965.1"/>
    <property type="molecule type" value="Genomic_DNA"/>
</dbReference>
<evidence type="ECO:0000259" key="2">
    <source>
        <dbReference type="Pfam" id="PF13796"/>
    </source>
</evidence>
<sequence length="229" mass="24780">MPSAARSSRERSYSVASLVGVVAKRQTYKNLCYLAVAFPLGMVYSVVFLVGFGFGTILSALGIGILLLLGTVIGSRLLARFERWLANALLSVTLETTDDVRSSSAGLLATVRRYFDAPSTWRGLGFLMVKFWFGFVAIVLLVVFVTALSFLTVPFRYPHTEELFRINDEPITWTIDTLPEAALAVVLGAVLGLAFFHLSNAFAYVAGRIAVALLDDSSGAEAAPTEPTD</sequence>
<protein>
    <submittedName>
        <fullName evidence="3">Histidine kinase</fullName>
    </submittedName>
</protein>
<feature type="transmembrane region" description="Helical" evidence="1">
    <location>
        <begin position="31"/>
        <end position="51"/>
    </location>
</feature>
<dbReference type="GeneID" id="39850666"/>
<evidence type="ECO:0000313" key="4">
    <source>
        <dbReference type="Proteomes" id="UP000296822"/>
    </source>
</evidence>
<feature type="transmembrane region" description="Helical" evidence="1">
    <location>
        <begin position="131"/>
        <end position="157"/>
    </location>
</feature>
<proteinExistence type="predicted"/>
<dbReference type="RefSeq" id="WP_006066153.1">
    <property type="nucleotide sequence ID" value="NZ_CP031305.1"/>
</dbReference>
<evidence type="ECO:0000313" key="3">
    <source>
        <dbReference type="EMBL" id="QCC53965.1"/>
    </source>
</evidence>
<keyword evidence="3" id="KW-0808">Transferase</keyword>
<dbReference type="InterPro" id="IPR025828">
    <property type="entry name" value="Put_sensor_dom"/>
</dbReference>
<evidence type="ECO:0000256" key="1">
    <source>
        <dbReference type="SAM" id="Phobius"/>
    </source>
</evidence>
<dbReference type="Pfam" id="PF13796">
    <property type="entry name" value="Sensor"/>
    <property type="match status" value="1"/>
</dbReference>
<dbReference type="AlphaFoldDB" id="A0A4D6HK92"/>
<dbReference type="KEGG" id="nbg:DV706_05340"/>
<name>A0A4D6HK92_9EURY</name>
<feature type="transmembrane region" description="Helical" evidence="1">
    <location>
        <begin position="177"/>
        <end position="198"/>
    </location>
</feature>